<dbReference type="Pfam" id="PF20591">
    <property type="entry name" value="DUF6792"/>
    <property type="match status" value="1"/>
</dbReference>
<dbReference type="InterPro" id="IPR046742">
    <property type="entry name" value="DUF6792"/>
</dbReference>
<feature type="domain" description="DUF6792" evidence="2">
    <location>
        <begin position="20"/>
        <end position="251"/>
    </location>
</feature>
<dbReference type="Proteomes" id="UP001235343">
    <property type="component" value="Unassembled WGS sequence"/>
</dbReference>
<evidence type="ECO:0000313" key="3">
    <source>
        <dbReference type="EMBL" id="MDL4840541.1"/>
    </source>
</evidence>
<sequence length="708" mass="80869">MDNEELLNTKLLRARIMKIEYDNLSAKEFKNEVKRIYFEETGEELPSELTIYRSDQELKKDQENKVDSGFDGTVIHFHSVDNQINQAITITRGSESKEKDNWRPLDWGNNLMGIYVGAGDGQFNDAEKFYKTVNKKIMASNKVSLPDLKKIGFGHSLGGNNIVLLQLMPQSDENRFDEVYTINAAPPTIYQLANIDSDFYDSLKLKFDIINRTDMYNLPPDQLKSFTEEYYKNKIDESSIHIDTSEEDMLYAASVVRGFMGIGEREEFIDTNPDVTTIRNLIGKIPDKDLQTVQMFLAGFSDDYNEDGFDGFMRSLTGFNPEVVDDTLSAIDELKGLHLNIANAYKDVGESIDEVNQADSFWGKLKEVAGFPVELAGINFKLQKDNFIGSANLSKHSFNSIYKGVYMLLDMKEKVPELLSNVEVLYHNLGPIAQAFVDVGYITQEDKDDLLSAVHNIETALESISTKLDKLSTLTLNDLLTAVNPTYYLGELIEVFETLRSIQKDVDTIMDAVSEIKEFDTSFLKNFEVSAHAHGLEAVINALSKNKAISYSHNDMYMSKGDGAEKIRVNISSAIRIYQKGMTVIEDKHHAIDKMKKLYESKFEDDYSDRQRNIMRKINDMEGNPKQYDYLLYRTGNPGSKKMRSINVQEDLPSLPTSFSLSFQQLINNMEYELEKEKDLVKRIRDSIEDYFKEEERIAKMFDYAYGG</sequence>
<evidence type="ECO:0000256" key="1">
    <source>
        <dbReference type="SAM" id="Coils"/>
    </source>
</evidence>
<name>A0ABT7L3U3_9BACI</name>
<gene>
    <name evidence="3" type="ORF">QQS35_08795</name>
</gene>
<comment type="caution">
    <text evidence="3">The sequence shown here is derived from an EMBL/GenBank/DDBJ whole genome shotgun (WGS) entry which is preliminary data.</text>
</comment>
<keyword evidence="4" id="KW-1185">Reference proteome</keyword>
<keyword evidence="1" id="KW-0175">Coiled coil</keyword>
<evidence type="ECO:0000259" key="2">
    <source>
        <dbReference type="Pfam" id="PF20591"/>
    </source>
</evidence>
<evidence type="ECO:0000313" key="4">
    <source>
        <dbReference type="Proteomes" id="UP001235343"/>
    </source>
</evidence>
<feature type="coiled-coil region" evidence="1">
    <location>
        <begin position="667"/>
        <end position="694"/>
    </location>
</feature>
<dbReference type="RefSeq" id="WP_285931616.1">
    <property type="nucleotide sequence ID" value="NZ_JASTZU010000031.1"/>
</dbReference>
<accession>A0ABT7L3U3</accession>
<organism evidence="3 4">
    <name type="scientific">Aquibacillus rhizosphaerae</name>
    <dbReference type="NCBI Taxonomy" id="3051431"/>
    <lineage>
        <taxon>Bacteria</taxon>
        <taxon>Bacillati</taxon>
        <taxon>Bacillota</taxon>
        <taxon>Bacilli</taxon>
        <taxon>Bacillales</taxon>
        <taxon>Bacillaceae</taxon>
        <taxon>Aquibacillus</taxon>
    </lineage>
</organism>
<protein>
    <recommendedName>
        <fullName evidence="2">DUF6792 domain-containing protein</fullName>
    </recommendedName>
</protein>
<dbReference type="EMBL" id="JASTZU010000031">
    <property type="protein sequence ID" value="MDL4840541.1"/>
    <property type="molecule type" value="Genomic_DNA"/>
</dbReference>
<proteinExistence type="predicted"/>
<reference evidence="3 4" key="1">
    <citation type="submission" date="2023-06" db="EMBL/GenBank/DDBJ databases">
        <title>Aquibacillus rhizosphaerae LR5S19.</title>
        <authorList>
            <person name="Sun J.-Q."/>
        </authorList>
    </citation>
    <scope>NUCLEOTIDE SEQUENCE [LARGE SCALE GENOMIC DNA]</scope>
    <source>
        <strain evidence="3 4">LR5S19</strain>
    </source>
</reference>